<dbReference type="InterPro" id="IPR036420">
    <property type="entry name" value="BRCT_dom_sf"/>
</dbReference>
<protein>
    <recommendedName>
        <fullName evidence="5">BRCT domain-containing protein</fullName>
    </recommendedName>
</protein>
<reference evidence="8 9" key="1">
    <citation type="submission" date="2018-07" db="EMBL/GenBank/DDBJ databases">
        <title>Genome sequencing of oomycete isolates from Chile give support for New Zealand origin for Phytophthora kernoviae and make available the first Nothophytophthora sp. genome.</title>
        <authorList>
            <person name="Studholme D.J."/>
            <person name="Sanfuentes E."/>
            <person name="Panda P."/>
            <person name="Hill R."/>
            <person name="Sambles C."/>
            <person name="Grant M."/>
            <person name="Williams N.M."/>
            <person name="Mcdougal R.L."/>
        </authorList>
    </citation>
    <scope>NUCLEOTIDE SEQUENCE [LARGE SCALE GENOMIC DNA]</scope>
    <source>
        <strain evidence="7">Chile6</strain>
        <strain evidence="6">Chile7</strain>
    </source>
</reference>
<evidence type="ECO:0000313" key="6">
    <source>
        <dbReference type="EMBL" id="RLN64954.1"/>
    </source>
</evidence>
<dbReference type="Pfam" id="PF16589">
    <property type="entry name" value="BRCT_2"/>
    <property type="match status" value="1"/>
</dbReference>
<keyword evidence="2" id="KW-0227">DNA damage</keyword>
<dbReference type="InterPro" id="IPR001357">
    <property type="entry name" value="BRCT_dom"/>
</dbReference>
<dbReference type="GO" id="GO:0006974">
    <property type="term" value="P:DNA damage response"/>
    <property type="evidence" value="ECO:0007669"/>
    <property type="project" value="UniProtKB-KW"/>
</dbReference>
<keyword evidence="3" id="KW-0539">Nucleus</keyword>
<feature type="domain" description="BRCT" evidence="5">
    <location>
        <begin position="477"/>
        <end position="572"/>
    </location>
</feature>
<feature type="region of interest" description="Disordered" evidence="4">
    <location>
        <begin position="269"/>
        <end position="364"/>
    </location>
</feature>
<dbReference type="Proteomes" id="UP000277300">
    <property type="component" value="Unassembled WGS sequence"/>
</dbReference>
<gene>
    <name evidence="6" type="ORF">BBJ29_003693</name>
    <name evidence="7" type="ORF">BBP00_00000442</name>
</gene>
<dbReference type="CDD" id="cd18432">
    <property type="entry name" value="BRCT_PAXIP1_rpt6_like"/>
    <property type="match status" value="1"/>
</dbReference>
<dbReference type="PANTHER" id="PTHR23196:SF1">
    <property type="entry name" value="PAX-INTERACTING PROTEIN 1"/>
    <property type="match status" value="1"/>
</dbReference>
<dbReference type="AlphaFoldDB" id="A0A3F2S2Z1"/>
<evidence type="ECO:0000256" key="4">
    <source>
        <dbReference type="SAM" id="MobiDB-lite"/>
    </source>
</evidence>
<evidence type="ECO:0000313" key="7">
    <source>
        <dbReference type="EMBL" id="RLN69223.1"/>
    </source>
</evidence>
<dbReference type="GO" id="GO:0005634">
    <property type="term" value="C:nucleus"/>
    <property type="evidence" value="ECO:0007669"/>
    <property type="project" value="UniProtKB-SubCell"/>
</dbReference>
<dbReference type="Gene3D" id="3.40.50.10190">
    <property type="entry name" value="BRCT domain"/>
    <property type="match status" value="2"/>
</dbReference>
<dbReference type="InterPro" id="IPR051579">
    <property type="entry name" value="DDR_Transcriptional_Reg"/>
</dbReference>
<dbReference type="SMART" id="SM00292">
    <property type="entry name" value="BRCT"/>
    <property type="match status" value="2"/>
</dbReference>
<evidence type="ECO:0000256" key="1">
    <source>
        <dbReference type="ARBA" id="ARBA00004123"/>
    </source>
</evidence>
<feature type="compositionally biased region" description="Polar residues" evidence="4">
    <location>
        <begin position="334"/>
        <end position="360"/>
    </location>
</feature>
<dbReference type="EMBL" id="MBDO02000006">
    <property type="protein sequence ID" value="RLN69223.1"/>
    <property type="molecule type" value="Genomic_DNA"/>
</dbReference>
<evidence type="ECO:0000256" key="3">
    <source>
        <dbReference type="ARBA" id="ARBA00023242"/>
    </source>
</evidence>
<name>A0A3F2S2Z1_9STRA</name>
<comment type="subcellular location">
    <subcellularLocation>
        <location evidence="1">Nucleus</location>
    </subcellularLocation>
</comment>
<dbReference type="SUPFAM" id="SSF52113">
    <property type="entry name" value="BRCT domain"/>
    <property type="match status" value="1"/>
</dbReference>
<evidence type="ECO:0000259" key="5">
    <source>
        <dbReference type="PROSITE" id="PS50172"/>
    </source>
</evidence>
<evidence type="ECO:0000256" key="2">
    <source>
        <dbReference type="ARBA" id="ARBA00022763"/>
    </source>
</evidence>
<accession>A0A3F2S2Z1</accession>
<feature type="domain" description="BRCT" evidence="5">
    <location>
        <begin position="371"/>
        <end position="453"/>
    </location>
</feature>
<comment type="caution">
    <text evidence="7">The sequence shown here is derived from an EMBL/GenBank/DDBJ whole genome shotgun (WGS) entry which is preliminary data.</text>
</comment>
<dbReference type="Proteomes" id="UP000284657">
    <property type="component" value="Unassembled WGS sequence"/>
</dbReference>
<evidence type="ECO:0000313" key="8">
    <source>
        <dbReference type="Proteomes" id="UP000277300"/>
    </source>
</evidence>
<organism evidence="7 8">
    <name type="scientific">Phytophthora kernoviae</name>
    <dbReference type="NCBI Taxonomy" id="325452"/>
    <lineage>
        <taxon>Eukaryota</taxon>
        <taxon>Sar</taxon>
        <taxon>Stramenopiles</taxon>
        <taxon>Oomycota</taxon>
        <taxon>Peronosporomycetes</taxon>
        <taxon>Peronosporales</taxon>
        <taxon>Peronosporaceae</taxon>
        <taxon>Phytophthora</taxon>
    </lineage>
</organism>
<dbReference type="PANTHER" id="PTHR23196">
    <property type="entry name" value="PAX TRANSCRIPTION ACTIVATION DOMAIN INTERACTING PROTEIN"/>
    <property type="match status" value="1"/>
</dbReference>
<sequence>MREQWEAAQVGLRVFLDEDNEYVQFLADVEEHLALKLRFAQCSRVGGLVEKVAFDRFVETLPQLQSFHILFQGKLKQLTDLPEKRGAAIARGKCNMLVEVMADMLSVLRVPYAQLFSRSEATQTALEQVLSPKDKGWDGDLLENFLTNQKLTAEELVGRPLQRFNAVVEFVEALSTTLVNPLEDGAISSNSDASIDDRENFAPRLMHIAQENKHYVYLAKADARAERELIVLQTCFQDNQRWADTIGGFLEMNGTRSDELYKSSTAACKEDQKATVRPSRKKSRRLSDRPGLSTTSNVVDEEKGRNAFASPVVKTPKRKWLKRKSDDPDDTALVETQSCPTAPTDESMSEIDPTQASVNEATEVDEPKDQQIRIILTGVEITPAIRKKIDAVVGAVYEEDVEKATHVLAPKNQLKRTVKLLCGISRCVHILDVRWLDESARVGVPVYERTHCLKDAKAEAKWNFDLTKTMYDFSPAQRRELFTGQQVFITNHKSVLPPVRDLVKIVECAGGKAVTKGTAEPDDLVITSDAAMTTASVRKALAQANPKRIYSPELILSGILQQHIDLDKNHLERVDGGNRRRR</sequence>
<dbReference type="EMBL" id="MBAD02000631">
    <property type="protein sequence ID" value="RLN64954.1"/>
    <property type="molecule type" value="Genomic_DNA"/>
</dbReference>
<proteinExistence type="predicted"/>
<dbReference type="PROSITE" id="PS50172">
    <property type="entry name" value="BRCT"/>
    <property type="match status" value="2"/>
</dbReference>
<dbReference type="OrthoDB" id="342264at2759"/>
<evidence type="ECO:0000313" key="9">
    <source>
        <dbReference type="Proteomes" id="UP000284657"/>
    </source>
</evidence>